<proteinExistence type="predicted"/>
<keyword evidence="1" id="KW-0732">Signal</keyword>
<dbReference type="Proteomes" id="UP001589667">
    <property type="component" value="Unassembled WGS sequence"/>
</dbReference>
<accession>A0ABV5SP27</accession>
<comment type="caution">
    <text evidence="2">The sequence shown here is derived from an EMBL/GenBank/DDBJ whole genome shotgun (WGS) entry which is preliminary data.</text>
</comment>
<gene>
    <name evidence="2" type="ORF">ACFFQV_07100</name>
</gene>
<evidence type="ECO:0000313" key="2">
    <source>
        <dbReference type="EMBL" id="MFB9642057.1"/>
    </source>
</evidence>
<feature type="signal peptide" evidence="1">
    <location>
        <begin position="1"/>
        <end position="29"/>
    </location>
</feature>
<organism evidence="2 3">
    <name type="scientific">Agromyces lapidis</name>
    <dbReference type="NCBI Taxonomy" id="279574"/>
    <lineage>
        <taxon>Bacteria</taxon>
        <taxon>Bacillati</taxon>
        <taxon>Actinomycetota</taxon>
        <taxon>Actinomycetes</taxon>
        <taxon>Micrococcales</taxon>
        <taxon>Microbacteriaceae</taxon>
        <taxon>Agromyces</taxon>
    </lineage>
</organism>
<feature type="chain" id="PRO_5045415695" description="DUF4232 domain-containing protein" evidence="1">
    <location>
        <begin position="30"/>
        <end position="295"/>
    </location>
</feature>
<evidence type="ECO:0000313" key="3">
    <source>
        <dbReference type="Proteomes" id="UP001589667"/>
    </source>
</evidence>
<dbReference type="EMBL" id="JBHMBL010000001">
    <property type="protein sequence ID" value="MFB9642057.1"/>
    <property type="molecule type" value="Genomic_DNA"/>
</dbReference>
<name>A0ABV5SP27_9MICO</name>
<reference evidence="2 3" key="1">
    <citation type="submission" date="2024-09" db="EMBL/GenBank/DDBJ databases">
        <authorList>
            <person name="Sun Q."/>
            <person name="Mori K."/>
        </authorList>
    </citation>
    <scope>NUCLEOTIDE SEQUENCE [LARGE SCALE GENOMIC DNA]</scope>
    <source>
        <strain evidence="2 3">JCM 14321</strain>
    </source>
</reference>
<keyword evidence="3" id="KW-1185">Reference proteome</keyword>
<dbReference type="PROSITE" id="PS51257">
    <property type="entry name" value="PROKAR_LIPOPROTEIN"/>
    <property type="match status" value="1"/>
</dbReference>
<dbReference type="RefSeq" id="WP_157424812.1">
    <property type="nucleotide sequence ID" value="NZ_BAAANI010000007.1"/>
</dbReference>
<evidence type="ECO:0008006" key="4">
    <source>
        <dbReference type="Google" id="ProtNLM"/>
    </source>
</evidence>
<sequence length="295" mass="30658">MPRADAARRRAWPALVPVLALLGALAACSAPVIDDPDPLPLPAGLSAGVQQGRLDVEARRIVVHLENAGPAPVSITGVQLEVPALGAVLQYDDGVELSADDAIDLRLELPPPGCAAVGDEPIVRLQGRVETAPRDFVGELTPDDPFDTLPRIVAGDCLESSVAEVATIAMPEHLRVESEGAAQRAWIDVTVDPAPSGAGSLAISLVRGSTLLGNEAGTDWPLDLAVTPGDAPVVVPLAVRPARCDPHVLADDKRGTILAFVVATGDGRTGLIDRPSSDALKAELYDYVTERCGLS</sequence>
<protein>
    <recommendedName>
        <fullName evidence="4">DUF4232 domain-containing protein</fullName>
    </recommendedName>
</protein>
<evidence type="ECO:0000256" key="1">
    <source>
        <dbReference type="SAM" id="SignalP"/>
    </source>
</evidence>